<dbReference type="EMBL" id="JSZA02000273">
    <property type="protein sequence ID" value="TGO02012.1"/>
    <property type="molecule type" value="Genomic_DNA"/>
</dbReference>
<dbReference type="Proteomes" id="UP000030428">
    <property type="component" value="Unassembled WGS sequence"/>
</dbReference>
<dbReference type="Pfam" id="PF05168">
    <property type="entry name" value="HEPN"/>
    <property type="match status" value="1"/>
</dbReference>
<dbReference type="PROSITE" id="PS50910">
    <property type="entry name" value="HEPN"/>
    <property type="match status" value="1"/>
</dbReference>
<protein>
    <recommendedName>
        <fullName evidence="1">HEPN domain-containing protein</fullName>
    </recommendedName>
</protein>
<evidence type="ECO:0000313" key="2">
    <source>
        <dbReference type="EMBL" id="TGO02012.1"/>
    </source>
</evidence>
<dbReference type="SMART" id="SM00748">
    <property type="entry name" value="HEPN"/>
    <property type="match status" value="1"/>
</dbReference>
<dbReference type="InterPro" id="IPR007842">
    <property type="entry name" value="HEPN_dom"/>
</dbReference>
<name>A0A4E0QWR1_9GAMM</name>
<organism evidence="2 3">
    <name type="scientific">Candidatus Thiomargarita nelsonii</name>
    <dbReference type="NCBI Taxonomy" id="1003181"/>
    <lineage>
        <taxon>Bacteria</taxon>
        <taxon>Pseudomonadati</taxon>
        <taxon>Pseudomonadota</taxon>
        <taxon>Gammaproteobacteria</taxon>
        <taxon>Thiotrichales</taxon>
        <taxon>Thiotrichaceae</taxon>
        <taxon>Thiomargarita</taxon>
    </lineage>
</organism>
<evidence type="ECO:0000313" key="3">
    <source>
        <dbReference type="Proteomes" id="UP000030428"/>
    </source>
</evidence>
<accession>A0A4E0QWR1</accession>
<feature type="domain" description="HEPN" evidence="1">
    <location>
        <begin position="3"/>
        <end position="110"/>
    </location>
</feature>
<dbReference type="Gene3D" id="1.20.120.330">
    <property type="entry name" value="Nucleotidyltransferases domain 2"/>
    <property type="match status" value="1"/>
</dbReference>
<proteinExistence type="predicted"/>
<evidence type="ECO:0000259" key="1">
    <source>
        <dbReference type="PROSITE" id="PS50910"/>
    </source>
</evidence>
<keyword evidence="3" id="KW-1185">Reference proteome</keyword>
<sequence>MQLAYRDIKAFMVLKDAPDIHLTTVCFHAQQAVEKFLKAVLIRHGVELRRTHDLEALSFRLKEKNITPPVSPEEIGKLNPCAVTVRYDDTDIEILSRNAAENMMLTVQSWAEQQIGSE</sequence>
<gene>
    <name evidence="2" type="ORF">PN36_32105</name>
</gene>
<reference evidence="2 3" key="1">
    <citation type="journal article" date="2016" name="Front. Microbiol.">
        <title>Single-Cell (Meta-)Genomics of a Dimorphic Candidatus Thiomargarita nelsonii Reveals Genomic Plasticity.</title>
        <authorList>
            <person name="Flood B.E."/>
            <person name="Fliss P."/>
            <person name="Jones D.S."/>
            <person name="Dick G.J."/>
            <person name="Jain S."/>
            <person name="Kaster A.K."/>
            <person name="Winkel M."/>
            <person name="Mussmann M."/>
            <person name="Bailey J."/>
        </authorList>
    </citation>
    <scope>NUCLEOTIDE SEQUENCE [LARGE SCALE GENOMIC DNA]</scope>
    <source>
        <strain evidence="2">Hydrate Ridge</strain>
    </source>
</reference>
<dbReference type="AlphaFoldDB" id="A0A4E0QWR1"/>
<comment type="caution">
    <text evidence="2">The sequence shown here is derived from an EMBL/GenBank/DDBJ whole genome shotgun (WGS) entry which is preliminary data.</text>
</comment>
<dbReference type="SUPFAM" id="SSF81593">
    <property type="entry name" value="Nucleotidyltransferase substrate binding subunit/domain"/>
    <property type="match status" value="1"/>
</dbReference>